<dbReference type="Proteomes" id="UP000554144">
    <property type="component" value="Unassembled WGS sequence"/>
</dbReference>
<keyword evidence="1" id="KW-0560">Oxidoreductase</keyword>
<evidence type="ECO:0000256" key="1">
    <source>
        <dbReference type="ARBA" id="ARBA00023002"/>
    </source>
</evidence>
<gene>
    <name evidence="4" type="ORF">H0A62_05535</name>
</gene>
<dbReference type="AlphaFoldDB" id="A0A853GZ77"/>
<dbReference type="RefSeq" id="WP_130037465.1">
    <property type="nucleotide sequence ID" value="NZ_JACCEV010000001.1"/>
</dbReference>
<dbReference type="InterPro" id="IPR008927">
    <property type="entry name" value="6-PGluconate_DH-like_C_sf"/>
</dbReference>
<dbReference type="PANTHER" id="PTHR48075:SF5">
    <property type="entry name" value="3-HYDROXYBUTYRYL-COA DEHYDROGENASE"/>
    <property type="match status" value="1"/>
</dbReference>
<dbReference type="GO" id="GO:0016616">
    <property type="term" value="F:oxidoreductase activity, acting on the CH-OH group of donors, NAD or NADP as acceptor"/>
    <property type="evidence" value="ECO:0007669"/>
    <property type="project" value="InterPro"/>
</dbReference>
<dbReference type="InterPro" id="IPR006108">
    <property type="entry name" value="3HC_DH_C"/>
</dbReference>
<dbReference type="Gene3D" id="3.40.50.720">
    <property type="entry name" value="NAD(P)-binding Rossmann-like Domain"/>
    <property type="match status" value="1"/>
</dbReference>
<dbReference type="InterPro" id="IPR006176">
    <property type="entry name" value="3-OHacyl-CoA_DH_NAD-bd"/>
</dbReference>
<organism evidence="4 5">
    <name type="scientific">Pollutimonas harenae</name>
    <dbReference type="NCBI Taxonomy" id="657015"/>
    <lineage>
        <taxon>Bacteria</taxon>
        <taxon>Pseudomonadati</taxon>
        <taxon>Pseudomonadota</taxon>
        <taxon>Betaproteobacteria</taxon>
        <taxon>Burkholderiales</taxon>
        <taxon>Alcaligenaceae</taxon>
        <taxon>Pollutimonas</taxon>
    </lineage>
</organism>
<evidence type="ECO:0000313" key="4">
    <source>
        <dbReference type="EMBL" id="NYT85060.1"/>
    </source>
</evidence>
<dbReference type="OrthoDB" id="5287258at2"/>
<evidence type="ECO:0000313" key="5">
    <source>
        <dbReference type="Proteomes" id="UP000554144"/>
    </source>
</evidence>
<evidence type="ECO:0000259" key="3">
    <source>
        <dbReference type="Pfam" id="PF02737"/>
    </source>
</evidence>
<dbReference type="Pfam" id="PF02737">
    <property type="entry name" value="3HCDH_N"/>
    <property type="match status" value="1"/>
</dbReference>
<feature type="domain" description="3-hydroxyacyl-CoA dehydrogenase C-terminal" evidence="2">
    <location>
        <begin position="415"/>
        <end position="501"/>
    </location>
</feature>
<dbReference type="SUPFAM" id="SSF48179">
    <property type="entry name" value="6-phosphogluconate dehydrogenase C-terminal domain-like"/>
    <property type="match status" value="2"/>
</dbReference>
<evidence type="ECO:0000259" key="2">
    <source>
        <dbReference type="Pfam" id="PF00725"/>
    </source>
</evidence>
<protein>
    <submittedName>
        <fullName evidence="4">3-hydroxyacyl-CoA dehydrogenase</fullName>
    </submittedName>
</protein>
<proteinExistence type="predicted"/>
<sequence length="511" mass="54833">MKSIKTIGVIGAGAMGRGIAQIAAQAGLDVLLFDVNPKAVEAARESLQQIWGKLAGKGKITAELANESLERVRACADLQEMSRVDLVIEAIVERLDVKSELFKQLEGIVEADCILASNTSSLSITAIAQACQHPGRVAGFHFFNPVPLMKVVEIIDGLRSDSQTGDALMALARTMGHTPVRARDMPGFIVNHAGRGMNVEGLKTAQESVAPYYQIDAIMREQAGFRMGPFELLDLTGLDVSHPVMESIYQQFYDEPRFRPSPITAVRSAGKLLGRKTSEGFYPYPDGQKQSPVEPAVPSLPDGLKVWLAPFHSVGHRRAAALLKNLGATVVATETPPEDVLIVVTPYGEDTASVAGSHQLDGERTVALDTFFGLEQGRRRVLMCSVATLPKWRDAAHALFASDGTSVSVIDDSAGFVGQRIVAAIVNVASDIAQQVIATPADIDQAVTLGLGYPKGGPLSMGDSLGAAHILEILRAMQHTTGDMRYRPSPWLQRRVQLGLSLRAEAACVAR</sequence>
<dbReference type="EMBL" id="JACCEV010000001">
    <property type="protein sequence ID" value="NYT85060.1"/>
    <property type="molecule type" value="Genomic_DNA"/>
</dbReference>
<dbReference type="GO" id="GO:0006631">
    <property type="term" value="P:fatty acid metabolic process"/>
    <property type="evidence" value="ECO:0007669"/>
    <property type="project" value="InterPro"/>
</dbReference>
<dbReference type="Gene3D" id="1.10.1040.50">
    <property type="match status" value="1"/>
</dbReference>
<dbReference type="FunFam" id="3.40.50.720:FF:000009">
    <property type="entry name" value="Fatty oxidation complex, alpha subunit"/>
    <property type="match status" value="1"/>
</dbReference>
<accession>A0A853GZ77</accession>
<feature type="domain" description="3-hydroxyacyl-CoA dehydrogenase C-terminal" evidence="2">
    <location>
        <begin position="187"/>
        <end position="284"/>
    </location>
</feature>
<dbReference type="PANTHER" id="PTHR48075">
    <property type="entry name" value="3-HYDROXYACYL-COA DEHYDROGENASE FAMILY PROTEIN"/>
    <property type="match status" value="1"/>
</dbReference>
<dbReference type="NCBIfam" id="NF006124">
    <property type="entry name" value="PRK08268.1"/>
    <property type="match status" value="1"/>
</dbReference>
<name>A0A853GZ77_9BURK</name>
<dbReference type="InterPro" id="IPR036291">
    <property type="entry name" value="NAD(P)-bd_dom_sf"/>
</dbReference>
<dbReference type="Pfam" id="PF00725">
    <property type="entry name" value="3HCDH"/>
    <property type="match status" value="2"/>
</dbReference>
<feature type="domain" description="3-hydroxyacyl-CoA dehydrogenase NAD binding" evidence="3">
    <location>
        <begin position="6"/>
        <end position="184"/>
    </location>
</feature>
<keyword evidence="5" id="KW-1185">Reference proteome</keyword>
<comment type="caution">
    <text evidence="4">The sequence shown here is derived from an EMBL/GenBank/DDBJ whole genome shotgun (WGS) entry which is preliminary data.</text>
</comment>
<dbReference type="GO" id="GO:0070403">
    <property type="term" value="F:NAD+ binding"/>
    <property type="evidence" value="ECO:0007669"/>
    <property type="project" value="InterPro"/>
</dbReference>
<dbReference type="SUPFAM" id="SSF51735">
    <property type="entry name" value="NAD(P)-binding Rossmann-fold domains"/>
    <property type="match status" value="1"/>
</dbReference>
<reference evidence="4 5" key="1">
    <citation type="submission" date="2020-07" db="EMBL/GenBank/DDBJ databases">
        <title>Taxonomic revisions and descriptions of new bacterial species based on genomic comparisons in the high-G+C-content subgroup of the family Alcaligenaceae.</title>
        <authorList>
            <person name="Szabo A."/>
            <person name="Felfoldi T."/>
        </authorList>
    </citation>
    <scope>NUCLEOTIDE SEQUENCE [LARGE SCALE GENOMIC DNA]</scope>
    <source>
        <strain evidence="4 5">DSM 25667</strain>
    </source>
</reference>